<keyword evidence="6 7" id="KW-0472">Membrane</keyword>
<accession>A0A919J042</accession>
<keyword evidence="2 7" id="KW-0813">Transport</keyword>
<dbReference type="EMBL" id="BOMM01000016">
    <property type="protein sequence ID" value="GIE10483.1"/>
    <property type="molecule type" value="Genomic_DNA"/>
</dbReference>
<evidence type="ECO:0000313" key="10">
    <source>
        <dbReference type="Proteomes" id="UP000598174"/>
    </source>
</evidence>
<dbReference type="PANTHER" id="PTHR43386:SF25">
    <property type="entry name" value="PEPTIDE ABC TRANSPORTER PERMEASE PROTEIN"/>
    <property type="match status" value="1"/>
</dbReference>
<keyword evidence="4 7" id="KW-0812">Transmembrane</keyword>
<dbReference type="CDD" id="cd06261">
    <property type="entry name" value="TM_PBP2"/>
    <property type="match status" value="1"/>
</dbReference>
<feature type="domain" description="ABC transmembrane type-1" evidence="8">
    <location>
        <begin position="84"/>
        <end position="273"/>
    </location>
</feature>
<keyword evidence="10" id="KW-1185">Reference proteome</keyword>
<feature type="transmembrane region" description="Helical" evidence="7">
    <location>
        <begin position="123"/>
        <end position="143"/>
    </location>
</feature>
<evidence type="ECO:0000256" key="1">
    <source>
        <dbReference type="ARBA" id="ARBA00004651"/>
    </source>
</evidence>
<dbReference type="RefSeq" id="WP_203817033.1">
    <property type="nucleotide sequence ID" value="NZ_BAAABP010000071.1"/>
</dbReference>
<dbReference type="Pfam" id="PF00528">
    <property type="entry name" value="BPD_transp_1"/>
    <property type="match status" value="1"/>
</dbReference>
<feature type="transmembrane region" description="Helical" evidence="7">
    <location>
        <begin position="254"/>
        <end position="273"/>
    </location>
</feature>
<dbReference type="SUPFAM" id="SSF161098">
    <property type="entry name" value="MetI-like"/>
    <property type="match status" value="1"/>
</dbReference>
<evidence type="ECO:0000256" key="6">
    <source>
        <dbReference type="ARBA" id="ARBA00023136"/>
    </source>
</evidence>
<feature type="transmembrane region" description="Helical" evidence="7">
    <location>
        <begin position="88"/>
        <end position="111"/>
    </location>
</feature>
<protein>
    <submittedName>
        <fullName evidence="9">ABC transporter permease</fullName>
    </submittedName>
</protein>
<sequence length="287" mass="29700">MTAIALPAVRTKRRRSRRLPVSARIAAGVIGLVVVAVLLAPVLAPHNPTQGQLGERLAGIGTAGHLLGTDGQGRDILSRLLYGGRLSLLSGLIPVLVAAVIGTLLGLLAGLGNRFTNGAVMRTLDVFYAFPAVLLAIAIAAALGSGASNAIVALSVILIPPIARIAETETARLRGADFMEAARASGARTSSIAIRQVLPNIAPAIVVYCTALIGLCIVYSAGLSYLGLGIAPPAPEWGVMISDLQQYTFTKPELLLMPALAILVASVAFNVLGDGLGSYFNVRQEVR</sequence>
<dbReference type="Gene3D" id="1.10.3720.10">
    <property type="entry name" value="MetI-like"/>
    <property type="match status" value="1"/>
</dbReference>
<keyword evidence="5 7" id="KW-1133">Transmembrane helix</keyword>
<proteinExistence type="inferred from homology"/>
<gene>
    <name evidence="9" type="ORF">Afe05nite_23230</name>
</gene>
<evidence type="ECO:0000256" key="2">
    <source>
        <dbReference type="ARBA" id="ARBA00022448"/>
    </source>
</evidence>
<comment type="similarity">
    <text evidence="7">Belongs to the binding-protein-dependent transport system permease family.</text>
</comment>
<evidence type="ECO:0000256" key="5">
    <source>
        <dbReference type="ARBA" id="ARBA00022989"/>
    </source>
</evidence>
<keyword evidence="3" id="KW-1003">Cell membrane</keyword>
<dbReference type="PANTHER" id="PTHR43386">
    <property type="entry name" value="OLIGOPEPTIDE TRANSPORT SYSTEM PERMEASE PROTEIN APPC"/>
    <property type="match status" value="1"/>
</dbReference>
<comment type="caution">
    <text evidence="9">The sequence shown here is derived from an EMBL/GenBank/DDBJ whole genome shotgun (WGS) entry which is preliminary data.</text>
</comment>
<evidence type="ECO:0000256" key="3">
    <source>
        <dbReference type="ARBA" id="ARBA00022475"/>
    </source>
</evidence>
<feature type="transmembrane region" description="Helical" evidence="7">
    <location>
        <begin position="149"/>
        <end position="166"/>
    </location>
</feature>
<dbReference type="Proteomes" id="UP000598174">
    <property type="component" value="Unassembled WGS sequence"/>
</dbReference>
<organism evidence="9 10">
    <name type="scientific">Paractinoplanes ferrugineus</name>
    <dbReference type="NCBI Taxonomy" id="113564"/>
    <lineage>
        <taxon>Bacteria</taxon>
        <taxon>Bacillati</taxon>
        <taxon>Actinomycetota</taxon>
        <taxon>Actinomycetes</taxon>
        <taxon>Micromonosporales</taxon>
        <taxon>Micromonosporaceae</taxon>
        <taxon>Paractinoplanes</taxon>
    </lineage>
</organism>
<feature type="transmembrane region" description="Helical" evidence="7">
    <location>
        <begin position="21"/>
        <end position="44"/>
    </location>
</feature>
<dbReference type="InterPro" id="IPR000515">
    <property type="entry name" value="MetI-like"/>
</dbReference>
<evidence type="ECO:0000256" key="7">
    <source>
        <dbReference type="RuleBase" id="RU363032"/>
    </source>
</evidence>
<evidence type="ECO:0000256" key="4">
    <source>
        <dbReference type="ARBA" id="ARBA00022692"/>
    </source>
</evidence>
<dbReference type="GO" id="GO:0005886">
    <property type="term" value="C:plasma membrane"/>
    <property type="evidence" value="ECO:0007669"/>
    <property type="project" value="UniProtKB-SubCell"/>
</dbReference>
<evidence type="ECO:0000313" key="9">
    <source>
        <dbReference type="EMBL" id="GIE10483.1"/>
    </source>
</evidence>
<dbReference type="GO" id="GO:0055085">
    <property type="term" value="P:transmembrane transport"/>
    <property type="evidence" value="ECO:0007669"/>
    <property type="project" value="InterPro"/>
</dbReference>
<evidence type="ECO:0000259" key="8">
    <source>
        <dbReference type="PROSITE" id="PS50928"/>
    </source>
</evidence>
<dbReference type="InterPro" id="IPR050366">
    <property type="entry name" value="BP-dependent_transpt_permease"/>
</dbReference>
<reference evidence="9" key="1">
    <citation type="submission" date="2021-01" db="EMBL/GenBank/DDBJ databases">
        <title>Whole genome shotgun sequence of Actinoplanes ferrugineus NBRC 15555.</title>
        <authorList>
            <person name="Komaki H."/>
            <person name="Tamura T."/>
        </authorList>
    </citation>
    <scope>NUCLEOTIDE SEQUENCE</scope>
    <source>
        <strain evidence="9">NBRC 15555</strain>
    </source>
</reference>
<dbReference type="AlphaFoldDB" id="A0A919J042"/>
<dbReference type="InterPro" id="IPR035906">
    <property type="entry name" value="MetI-like_sf"/>
</dbReference>
<comment type="subcellular location">
    <subcellularLocation>
        <location evidence="1 7">Cell membrane</location>
        <topology evidence="1 7">Multi-pass membrane protein</topology>
    </subcellularLocation>
</comment>
<dbReference type="PROSITE" id="PS50928">
    <property type="entry name" value="ABC_TM1"/>
    <property type="match status" value="1"/>
</dbReference>
<name>A0A919J042_9ACTN</name>
<feature type="transmembrane region" description="Helical" evidence="7">
    <location>
        <begin position="205"/>
        <end position="234"/>
    </location>
</feature>